<keyword evidence="5" id="KW-1185">Reference proteome</keyword>
<evidence type="ECO:0000256" key="1">
    <source>
        <dbReference type="PROSITE-ProRule" id="PRU01005"/>
    </source>
</evidence>
<evidence type="ECO:0000256" key="2">
    <source>
        <dbReference type="SAM" id="SignalP"/>
    </source>
</evidence>
<dbReference type="PROSITE" id="PS00022">
    <property type="entry name" value="EGF_1"/>
    <property type="match status" value="1"/>
</dbReference>
<proteinExistence type="predicted"/>
<keyword evidence="2" id="KW-0732">Signal</keyword>
<dbReference type="InterPro" id="IPR000742">
    <property type="entry name" value="EGF"/>
</dbReference>
<dbReference type="InterPro" id="IPR001283">
    <property type="entry name" value="CRISP-related"/>
</dbReference>
<name>A0A7I8WD98_9ANNE</name>
<sequence>MRTMKFLLVGLVLFSGALSKVIKRETCGVPSLMTNLEQVESINIHNKKRSSESAADELEMTFDQELADRSQEWADKCIWDHGLTTNCNGDAIGQNMYLSGGGAAFPKLNMTAVVTSWYNEKVDFDFTSNTCAQGKVCGHYTQVVWAKSHKVGCAYAKCPSVDVGQSKWENVIIVVCDYSPAGNYKGSEIYAKGTPCSKCADQVEQGYLCTNNLCSPCLPKDNPSCKCEQKAPCQNDGIWDQGICSCSCKPGFYGKACENSCDCKDLYVDVCPTWSGFCSQPAYDAFMKQTCPKTCK</sequence>
<reference evidence="4 5" key="1">
    <citation type="submission" date="2020-08" db="EMBL/GenBank/DDBJ databases">
        <authorList>
            <person name="Hejnol A."/>
        </authorList>
    </citation>
    <scope>NUCLEOTIDE SEQUENCE [LARGE SCALE GENOMIC DNA]</scope>
</reference>
<dbReference type="PROSITE" id="PS01009">
    <property type="entry name" value="CRISP_1"/>
    <property type="match status" value="1"/>
</dbReference>
<dbReference type="SMART" id="SM00198">
    <property type="entry name" value="SCP"/>
    <property type="match status" value="1"/>
</dbReference>
<evidence type="ECO:0000313" key="5">
    <source>
        <dbReference type="Proteomes" id="UP000549394"/>
    </source>
</evidence>
<feature type="chain" id="PRO_5029747124" evidence="2">
    <location>
        <begin position="20"/>
        <end position="296"/>
    </location>
</feature>
<dbReference type="SUPFAM" id="SSF55797">
    <property type="entry name" value="PR-1-like"/>
    <property type="match status" value="1"/>
</dbReference>
<feature type="signal peptide" evidence="2">
    <location>
        <begin position="1"/>
        <end position="19"/>
    </location>
</feature>
<dbReference type="InterPro" id="IPR014044">
    <property type="entry name" value="CAP_dom"/>
</dbReference>
<dbReference type="PRINTS" id="PR00837">
    <property type="entry name" value="V5TPXLIKE"/>
</dbReference>
<dbReference type="InterPro" id="IPR003582">
    <property type="entry name" value="ShKT_dom"/>
</dbReference>
<dbReference type="GO" id="GO:0005576">
    <property type="term" value="C:extracellular region"/>
    <property type="evidence" value="ECO:0007669"/>
    <property type="project" value="InterPro"/>
</dbReference>
<dbReference type="EMBL" id="CAJFCJ010000032">
    <property type="protein sequence ID" value="CAD5126080.1"/>
    <property type="molecule type" value="Genomic_DNA"/>
</dbReference>
<gene>
    <name evidence="4" type="ORF">DGYR_LOCUS13365</name>
</gene>
<dbReference type="PANTHER" id="PTHR10334">
    <property type="entry name" value="CYSTEINE-RICH SECRETORY PROTEIN-RELATED"/>
    <property type="match status" value="1"/>
</dbReference>
<evidence type="ECO:0000313" key="4">
    <source>
        <dbReference type="EMBL" id="CAD5126080.1"/>
    </source>
</evidence>
<dbReference type="OrthoDB" id="674273at2759"/>
<comment type="caution">
    <text evidence="1">Lacks conserved residue(s) required for the propagation of feature annotation.</text>
</comment>
<dbReference type="Proteomes" id="UP000549394">
    <property type="component" value="Unassembled WGS sequence"/>
</dbReference>
<dbReference type="SMART" id="SM00254">
    <property type="entry name" value="ShKT"/>
    <property type="match status" value="1"/>
</dbReference>
<comment type="caution">
    <text evidence="4">The sequence shown here is derived from an EMBL/GenBank/DDBJ whole genome shotgun (WGS) entry which is preliminary data.</text>
</comment>
<dbReference type="Pfam" id="PF00188">
    <property type="entry name" value="CAP"/>
    <property type="match status" value="1"/>
</dbReference>
<dbReference type="InterPro" id="IPR035940">
    <property type="entry name" value="CAP_sf"/>
</dbReference>
<organism evidence="4 5">
    <name type="scientific">Dimorphilus gyrociliatus</name>
    <dbReference type="NCBI Taxonomy" id="2664684"/>
    <lineage>
        <taxon>Eukaryota</taxon>
        <taxon>Metazoa</taxon>
        <taxon>Spiralia</taxon>
        <taxon>Lophotrochozoa</taxon>
        <taxon>Annelida</taxon>
        <taxon>Polychaeta</taxon>
        <taxon>Polychaeta incertae sedis</taxon>
        <taxon>Dinophilidae</taxon>
        <taxon>Dimorphilus</taxon>
    </lineage>
</organism>
<dbReference type="Pfam" id="PF01549">
    <property type="entry name" value="ShK"/>
    <property type="match status" value="1"/>
</dbReference>
<feature type="domain" description="ShKT" evidence="3">
    <location>
        <begin position="261"/>
        <end position="296"/>
    </location>
</feature>
<dbReference type="CDD" id="cd00054">
    <property type="entry name" value="EGF_CA"/>
    <property type="match status" value="1"/>
</dbReference>
<accession>A0A7I8WD98</accession>
<dbReference type="PROSITE" id="PS51670">
    <property type="entry name" value="SHKT"/>
    <property type="match status" value="1"/>
</dbReference>
<dbReference type="Gene3D" id="3.40.33.10">
    <property type="entry name" value="CAP"/>
    <property type="match status" value="1"/>
</dbReference>
<dbReference type="AlphaFoldDB" id="A0A7I8WD98"/>
<protein>
    <submittedName>
        <fullName evidence="4">DgyrCDS14245</fullName>
    </submittedName>
</protein>
<dbReference type="Gene3D" id="1.10.10.1870">
    <property type="entry name" value="ShTK domain-like"/>
    <property type="match status" value="1"/>
</dbReference>
<dbReference type="InterPro" id="IPR018244">
    <property type="entry name" value="Allrgn_V5/Tpx1_CS"/>
</dbReference>
<evidence type="ECO:0000259" key="3">
    <source>
        <dbReference type="PROSITE" id="PS51670"/>
    </source>
</evidence>